<evidence type="ECO:0000256" key="1">
    <source>
        <dbReference type="SAM" id="MobiDB-lite"/>
    </source>
</evidence>
<dbReference type="EMBL" id="MJBS01000008">
    <property type="protein sequence ID" value="OHF03236.1"/>
    <property type="molecule type" value="Genomic_DNA"/>
</dbReference>
<organism evidence="2 3">
    <name type="scientific">Colletotrichum orchidophilum</name>
    <dbReference type="NCBI Taxonomy" id="1209926"/>
    <lineage>
        <taxon>Eukaryota</taxon>
        <taxon>Fungi</taxon>
        <taxon>Dikarya</taxon>
        <taxon>Ascomycota</taxon>
        <taxon>Pezizomycotina</taxon>
        <taxon>Sordariomycetes</taxon>
        <taxon>Hypocreomycetidae</taxon>
        <taxon>Glomerellales</taxon>
        <taxon>Glomerellaceae</taxon>
        <taxon>Colletotrichum</taxon>
    </lineage>
</organism>
<evidence type="ECO:0000313" key="2">
    <source>
        <dbReference type="EMBL" id="OHF03236.1"/>
    </source>
</evidence>
<protein>
    <submittedName>
        <fullName evidence="2">Uncharacterized protein</fullName>
    </submittedName>
</protein>
<accession>A0A1G4BPN3</accession>
<feature type="compositionally biased region" description="Basic and acidic residues" evidence="1">
    <location>
        <begin position="1"/>
        <end position="10"/>
    </location>
</feature>
<proteinExistence type="predicted"/>
<dbReference type="AlphaFoldDB" id="A0A1G4BPN3"/>
<reference evidence="2 3" key="1">
    <citation type="submission" date="2016-09" db="EMBL/GenBank/DDBJ databases">
        <authorList>
            <person name="Capua I."/>
            <person name="De Benedictis P."/>
            <person name="Joannis T."/>
            <person name="Lombin L.H."/>
            <person name="Cattoli G."/>
        </authorList>
    </citation>
    <scope>NUCLEOTIDE SEQUENCE [LARGE SCALE GENOMIC DNA]</scope>
    <source>
        <strain evidence="2 3">IMI 309357</strain>
    </source>
</reference>
<dbReference type="RefSeq" id="XP_022480373.1">
    <property type="nucleotide sequence ID" value="XM_022613274.1"/>
</dbReference>
<evidence type="ECO:0000313" key="3">
    <source>
        <dbReference type="Proteomes" id="UP000176998"/>
    </source>
</evidence>
<sequence>IKRNTGRESEPSATSPRHSFTTVLTKAHQHTDTMIQTRPRRLNHYSCDDTRHNLTSDRSTKPQVG</sequence>
<comment type="caution">
    <text evidence="2">The sequence shown here is derived from an EMBL/GenBank/DDBJ whole genome shotgun (WGS) entry which is preliminary data.</text>
</comment>
<feature type="non-terminal residue" evidence="2">
    <location>
        <position position="1"/>
    </location>
</feature>
<keyword evidence="3" id="KW-1185">Reference proteome</keyword>
<feature type="compositionally biased region" description="Polar residues" evidence="1">
    <location>
        <begin position="11"/>
        <end position="24"/>
    </location>
</feature>
<feature type="region of interest" description="Disordered" evidence="1">
    <location>
        <begin position="1"/>
        <end position="65"/>
    </location>
</feature>
<gene>
    <name evidence="2" type="ORF">CORC01_01620</name>
</gene>
<dbReference type="Proteomes" id="UP000176998">
    <property type="component" value="Unassembled WGS sequence"/>
</dbReference>
<dbReference type="GeneID" id="34554784"/>
<name>A0A1G4BPN3_9PEZI</name>
<feature type="compositionally biased region" description="Basic and acidic residues" evidence="1">
    <location>
        <begin position="46"/>
        <end position="65"/>
    </location>
</feature>